<sequence>MKSINKLVLSIALLTTPLFAFAEVIEIASFTLNKGVTYQEFAAIDKTVEQEHVKQQLGFISRETAKGENGEWLVVVHWETLKDADASMNSFMQAKAAKTFMSKIDTSTMNMKRYTK</sequence>
<dbReference type="EMBL" id="LSNE01000005">
    <property type="protein sequence ID" value="KXI28839.1"/>
    <property type="molecule type" value="Genomic_DNA"/>
</dbReference>
<reference evidence="3" key="1">
    <citation type="submission" date="2016-02" db="EMBL/GenBank/DDBJ databases">
        <authorList>
            <person name="Schultz-Johansen M."/>
            <person name="Glaring M.A."/>
            <person name="Bech P.K."/>
            <person name="Stougaard P."/>
        </authorList>
    </citation>
    <scope>NUCLEOTIDE SEQUENCE [LARGE SCALE GENOMIC DNA]</scope>
    <source>
        <strain evidence="3">S66</strain>
    </source>
</reference>
<dbReference type="InterPro" id="IPR011008">
    <property type="entry name" value="Dimeric_a/b-barrel"/>
</dbReference>
<name>A0A136A0R0_9ALTE</name>
<dbReference type="RefSeq" id="WP_068375635.1">
    <property type="nucleotide sequence ID" value="NZ_LSNE01000005.1"/>
</dbReference>
<protein>
    <recommendedName>
        <fullName evidence="4">ABM domain-containing protein</fullName>
    </recommendedName>
</protein>
<feature type="chain" id="PRO_5007469224" description="ABM domain-containing protein" evidence="1">
    <location>
        <begin position="23"/>
        <end position="116"/>
    </location>
</feature>
<dbReference type="AlphaFoldDB" id="A0A136A0R0"/>
<evidence type="ECO:0000256" key="1">
    <source>
        <dbReference type="SAM" id="SignalP"/>
    </source>
</evidence>
<feature type="signal peptide" evidence="1">
    <location>
        <begin position="1"/>
        <end position="22"/>
    </location>
</feature>
<comment type="caution">
    <text evidence="2">The sequence shown here is derived from an EMBL/GenBank/DDBJ whole genome shotgun (WGS) entry which is preliminary data.</text>
</comment>
<dbReference type="SUPFAM" id="SSF54909">
    <property type="entry name" value="Dimeric alpha+beta barrel"/>
    <property type="match status" value="1"/>
</dbReference>
<proteinExistence type="predicted"/>
<evidence type="ECO:0008006" key="4">
    <source>
        <dbReference type="Google" id="ProtNLM"/>
    </source>
</evidence>
<evidence type="ECO:0000313" key="2">
    <source>
        <dbReference type="EMBL" id="KXI28839.1"/>
    </source>
</evidence>
<accession>A0A136A0R0</accession>
<organism evidence="2 3">
    <name type="scientific">Paraglaciecola hydrolytica</name>
    <dbReference type="NCBI Taxonomy" id="1799789"/>
    <lineage>
        <taxon>Bacteria</taxon>
        <taxon>Pseudomonadati</taxon>
        <taxon>Pseudomonadota</taxon>
        <taxon>Gammaproteobacteria</taxon>
        <taxon>Alteromonadales</taxon>
        <taxon>Alteromonadaceae</taxon>
        <taxon>Paraglaciecola</taxon>
    </lineage>
</organism>
<keyword evidence="1" id="KW-0732">Signal</keyword>
<dbReference type="Proteomes" id="UP000070299">
    <property type="component" value="Unassembled WGS sequence"/>
</dbReference>
<keyword evidence="3" id="KW-1185">Reference proteome</keyword>
<dbReference type="Gene3D" id="3.30.70.100">
    <property type="match status" value="1"/>
</dbReference>
<dbReference type="OrthoDB" id="1453400at2"/>
<gene>
    <name evidence="2" type="ORF">AX660_11605</name>
</gene>
<evidence type="ECO:0000313" key="3">
    <source>
        <dbReference type="Proteomes" id="UP000070299"/>
    </source>
</evidence>
<dbReference type="STRING" id="1799789.AX660_11605"/>